<evidence type="ECO:0000313" key="3">
    <source>
        <dbReference type="EMBL" id="OAV93637.1"/>
    </source>
</evidence>
<keyword evidence="2" id="KW-0812">Transmembrane</keyword>
<dbReference type="Proteomes" id="UP000005240">
    <property type="component" value="Unassembled WGS sequence"/>
</dbReference>
<feature type="compositionally biased region" description="Polar residues" evidence="1">
    <location>
        <begin position="311"/>
        <end position="328"/>
    </location>
</feature>
<proteinExistence type="predicted"/>
<keyword evidence="2" id="KW-0472">Membrane</keyword>
<feature type="region of interest" description="Disordered" evidence="1">
    <location>
        <begin position="241"/>
        <end position="405"/>
    </location>
</feature>
<accession>A0A180GLH3</accession>
<keyword evidence="5" id="KW-1185">Reference proteome</keyword>
<gene>
    <name evidence="3" type="ORF">PTTG_02966</name>
</gene>
<feature type="compositionally biased region" description="Polar residues" evidence="1">
    <location>
        <begin position="190"/>
        <end position="203"/>
    </location>
</feature>
<feature type="region of interest" description="Disordered" evidence="1">
    <location>
        <begin position="189"/>
        <end position="218"/>
    </location>
</feature>
<sequence length="451" mass="49086">MWSTPSSLFLSGAHQSTVPSAAVERSARSEVSFQPTISSIAVPDAPAASPRDLATDASAPLRRHSKRTFDDLCIHAKEPHICEECIGTAGSSQASERMNSGRANSGEYHLTDADRLAFSLAFENEDDELRAEADKKIAHELSESWNRPQPERAQSEHDPQLAAALALSLGKVPGSEGFGPSDYAPVHIPNQDTLAGAPSTSAGSVGPMNGQPSTYYDDDEDNKVLQEILAESIRLENQRLQEAERRAQEAKRRARGKQPYGPISGPTNLQAFEEPSDNLPPSAGPLIPRRRRTVRFRDEVDVPSEAAQGRTPPQQHTIPSGPPQQYTTASGPPQQWSPSSGGSGAAIPGSYYNGRPPRSGGREETYPATPAEYQGIGRPSRESQATMQNRYSDRRQPSTQSADGMTSQIRNSMMEAVRPYGLIWIKNKAESAFAIALPIAIFCLYVWHYLK</sequence>
<keyword evidence="2" id="KW-1133">Transmembrane helix</keyword>
<dbReference type="EnsemblFungi" id="PTTG_02966-t43_1">
    <property type="protein sequence ID" value="PTTG_02966-t43_1-p1"/>
    <property type="gene ID" value="PTTG_02966"/>
</dbReference>
<evidence type="ECO:0000256" key="1">
    <source>
        <dbReference type="SAM" id="MobiDB-lite"/>
    </source>
</evidence>
<reference evidence="4 5" key="3">
    <citation type="journal article" date="2017" name="G3 (Bethesda)">
        <title>Comparative analysis highlights variable genome content of wheat rusts and divergence of the mating loci.</title>
        <authorList>
            <person name="Cuomo C.A."/>
            <person name="Bakkeren G."/>
            <person name="Khalil H.B."/>
            <person name="Panwar V."/>
            <person name="Joly D."/>
            <person name="Linning R."/>
            <person name="Sakthikumar S."/>
            <person name="Song X."/>
            <person name="Adiconis X."/>
            <person name="Fan L."/>
            <person name="Goldberg J.M."/>
            <person name="Levin J.Z."/>
            <person name="Young S."/>
            <person name="Zeng Q."/>
            <person name="Anikster Y."/>
            <person name="Bruce M."/>
            <person name="Wang M."/>
            <person name="Yin C."/>
            <person name="McCallum B."/>
            <person name="Szabo L.J."/>
            <person name="Hulbert S."/>
            <person name="Chen X."/>
            <person name="Fellers J.P."/>
        </authorList>
    </citation>
    <scope>NUCLEOTIDE SEQUENCE</scope>
    <source>
        <strain evidence="4">isolate 1-1 / race 1 (BBBD)</strain>
        <strain evidence="5">Isolate 1-1 / race 1 (BBBD)</strain>
    </source>
</reference>
<reference evidence="4" key="4">
    <citation type="submission" date="2025-05" db="UniProtKB">
        <authorList>
            <consortium name="EnsemblFungi"/>
        </authorList>
    </citation>
    <scope>IDENTIFICATION</scope>
    <source>
        <strain evidence="4">isolate 1-1 / race 1 (BBBD)</strain>
    </source>
</reference>
<evidence type="ECO:0000256" key="2">
    <source>
        <dbReference type="SAM" id="Phobius"/>
    </source>
</evidence>
<evidence type="ECO:0000313" key="5">
    <source>
        <dbReference type="Proteomes" id="UP000005240"/>
    </source>
</evidence>
<reference evidence="3" key="1">
    <citation type="submission" date="2009-11" db="EMBL/GenBank/DDBJ databases">
        <authorList>
            <consortium name="The Broad Institute Genome Sequencing Platform"/>
            <person name="Ward D."/>
            <person name="Feldgarden M."/>
            <person name="Earl A."/>
            <person name="Young S.K."/>
            <person name="Zeng Q."/>
            <person name="Koehrsen M."/>
            <person name="Alvarado L."/>
            <person name="Berlin A."/>
            <person name="Bochicchio J."/>
            <person name="Borenstein D."/>
            <person name="Chapman S.B."/>
            <person name="Chen Z."/>
            <person name="Engels R."/>
            <person name="Freedman E."/>
            <person name="Gellesch M."/>
            <person name="Goldberg J."/>
            <person name="Griggs A."/>
            <person name="Gujja S."/>
            <person name="Heilman E."/>
            <person name="Heiman D."/>
            <person name="Hepburn T."/>
            <person name="Howarth C."/>
            <person name="Jen D."/>
            <person name="Larson L."/>
            <person name="Lewis B."/>
            <person name="Mehta T."/>
            <person name="Park D."/>
            <person name="Pearson M."/>
            <person name="Roberts A."/>
            <person name="Saif S."/>
            <person name="Shea T."/>
            <person name="Shenoy N."/>
            <person name="Sisk P."/>
            <person name="Stolte C."/>
            <person name="Sykes S."/>
            <person name="Thomson T."/>
            <person name="Walk T."/>
            <person name="White J."/>
            <person name="Yandava C."/>
            <person name="Izard J."/>
            <person name="Baranova O.V."/>
            <person name="Blanton J.M."/>
            <person name="Tanner A.C."/>
            <person name="Dewhirst F.E."/>
            <person name="Haas B."/>
            <person name="Nusbaum C."/>
            <person name="Birren B."/>
        </authorList>
    </citation>
    <scope>NUCLEOTIDE SEQUENCE [LARGE SCALE GENOMIC DNA]</scope>
    <source>
        <strain evidence="3">1-1 BBBD Race 1</strain>
    </source>
</reference>
<reference evidence="3" key="2">
    <citation type="submission" date="2016-05" db="EMBL/GenBank/DDBJ databases">
        <title>Comparative analysis highlights variable genome content of wheat rusts and divergence of the mating loci.</title>
        <authorList>
            <person name="Cuomo C.A."/>
            <person name="Bakkeren G."/>
            <person name="Szabo L."/>
            <person name="Khalil H."/>
            <person name="Joly D."/>
            <person name="Goldberg J."/>
            <person name="Young S."/>
            <person name="Zeng Q."/>
            <person name="Fellers J."/>
        </authorList>
    </citation>
    <scope>NUCLEOTIDE SEQUENCE [LARGE SCALE GENOMIC DNA]</scope>
    <source>
        <strain evidence="3">1-1 BBBD Race 1</strain>
    </source>
</reference>
<organism evidence="3">
    <name type="scientific">Puccinia triticina (isolate 1-1 / race 1 (BBBD))</name>
    <name type="common">Brown leaf rust fungus</name>
    <dbReference type="NCBI Taxonomy" id="630390"/>
    <lineage>
        <taxon>Eukaryota</taxon>
        <taxon>Fungi</taxon>
        <taxon>Dikarya</taxon>
        <taxon>Basidiomycota</taxon>
        <taxon>Pucciniomycotina</taxon>
        <taxon>Pucciniomycetes</taxon>
        <taxon>Pucciniales</taxon>
        <taxon>Pucciniaceae</taxon>
        <taxon>Puccinia</taxon>
    </lineage>
</organism>
<feature type="transmembrane region" description="Helical" evidence="2">
    <location>
        <begin position="432"/>
        <end position="450"/>
    </location>
</feature>
<feature type="compositionally biased region" description="Low complexity" evidence="1">
    <location>
        <begin position="329"/>
        <end position="350"/>
    </location>
</feature>
<dbReference type="EMBL" id="ADAS02000049">
    <property type="protein sequence ID" value="OAV93637.1"/>
    <property type="molecule type" value="Genomic_DNA"/>
</dbReference>
<feature type="compositionally biased region" description="Basic and acidic residues" evidence="1">
    <location>
        <begin position="241"/>
        <end position="251"/>
    </location>
</feature>
<protein>
    <submittedName>
        <fullName evidence="3 4">Uncharacterized protein</fullName>
    </submittedName>
</protein>
<dbReference type="AlphaFoldDB" id="A0A180GLH3"/>
<feature type="compositionally biased region" description="Polar residues" evidence="1">
    <location>
        <begin position="1"/>
        <end position="19"/>
    </location>
</feature>
<dbReference type="VEuPathDB" id="FungiDB:PTTG_02966"/>
<evidence type="ECO:0000313" key="4">
    <source>
        <dbReference type="EnsemblFungi" id="PTTG_02966-t43_1-p1"/>
    </source>
</evidence>
<feature type="region of interest" description="Disordered" evidence="1">
    <location>
        <begin position="1"/>
        <end position="21"/>
    </location>
</feature>
<name>A0A180GLH3_PUCT1</name>